<dbReference type="Gene3D" id="3.40.50.720">
    <property type="entry name" value="NAD(P)-binding Rossmann-like Domain"/>
    <property type="match status" value="1"/>
</dbReference>
<evidence type="ECO:0000313" key="1">
    <source>
        <dbReference type="EMBL" id="QKE92423.1"/>
    </source>
</evidence>
<dbReference type="AlphaFoldDB" id="A0A6M8HV78"/>
<keyword evidence="2" id="KW-1185">Reference proteome</keyword>
<dbReference type="Pfam" id="PF13561">
    <property type="entry name" value="adh_short_C2"/>
    <property type="match status" value="1"/>
</dbReference>
<dbReference type="KEGG" id="lck:HN018_04010"/>
<accession>A0A6M8HV78</accession>
<dbReference type="Proteomes" id="UP000500767">
    <property type="component" value="Chromosome"/>
</dbReference>
<dbReference type="EMBL" id="CP053708">
    <property type="protein sequence ID" value="QKE92423.1"/>
    <property type="molecule type" value="Genomic_DNA"/>
</dbReference>
<dbReference type="InterPro" id="IPR002347">
    <property type="entry name" value="SDR_fam"/>
</dbReference>
<organism evidence="1 2">
    <name type="scientific">Lichenicola cladoniae</name>
    <dbReference type="NCBI Taxonomy" id="1484109"/>
    <lineage>
        <taxon>Bacteria</taxon>
        <taxon>Pseudomonadati</taxon>
        <taxon>Pseudomonadota</taxon>
        <taxon>Alphaproteobacteria</taxon>
        <taxon>Acetobacterales</taxon>
        <taxon>Acetobacteraceae</taxon>
        <taxon>Lichenicola</taxon>
    </lineage>
</organism>
<protein>
    <submittedName>
        <fullName evidence="1">SDR family oxidoreductase</fullName>
    </submittedName>
</protein>
<evidence type="ECO:0000313" key="2">
    <source>
        <dbReference type="Proteomes" id="UP000500767"/>
    </source>
</evidence>
<dbReference type="PANTHER" id="PTHR43975">
    <property type="entry name" value="ZGC:101858"/>
    <property type="match status" value="1"/>
</dbReference>
<dbReference type="PANTHER" id="PTHR43975:SF2">
    <property type="entry name" value="EG:BACR7A4.14 PROTEIN-RELATED"/>
    <property type="match status" value="1"/>
</dbReference>
<name>A0A6M8HV78_9PROT</name>
<dbReference type="PRINTS" id="PR00081">
    <property type="entry name" value="GDHRDH"/>
</dbReference>
<sequence>MMDRVAIVTGASRGIGRATAIRLARDFGVVALVARTQETLAGTADAVRAAGAVPLIFARDLREPGAAAAIVAATRDSFGRIDALACIAGAVPQVDMFALTDEQWDDGFALKFHSARRLTIAAWDALKSSRGSVAITSGTSAYTPKASLAAVGTINAAILALAKAFADRGVKDGVQVNTVLPGSVMTDRRRTMLQGYADTHGLPLDAAIERFAAEVGIARYGQPEDIANAFAFLFTPDSHWITGTTLRVDGGETKLL</sequence>
<dbReference type="InterPro" id="IPR036291">
    <property type="entry name" value="NAD(P)-bd_dom_sf"/>
</dbReference>
<proteinExistence type="predicted"/>
<reference evidence="1 2" key="1">
    <citation type="journal article" date="2014" name="World J. Microbiol. Biotechnol.">
        <title>Biodiversity and physiological characteristics of Antarctic and Arctic lichens-associated bacteria.</title>
        <authorList>
            <person name="Lee Y.M."/>
            <person name="Kim E.H."/>
            <person name="Lee H.K."/>
            <person name="Hong S.G."/>
        </authorList>
    </citation>
    <scope>NUCLEOTIDE SEQUENCE [LARGE SCALE GENOMIC DNA]</scope>
    <source>
        <strain evidence="1 2">PAMC 26569</strain>
    </source>
</reference>
<dbReference type="SUPFAM" id="SSF51735">
    <property type="entry name" value="NAD(P)-binding Rossmann-fold domains"/>
    <property type="match status" value="1"/>
</dbReference>
<gene>
    <name evidence="1" type="ORF">HN018_04010</name>
</gene>